<keyword evidence="2 4" id="KW-0472">Membrane</keyword>
<accession>A0A445IJJ9</accession>
<dbReference type="PANTHER" id="PTHR31415">
    <property type="entry name" value="OS05G0367900 PROTEIN"/>
    <property type="match status" value="1"/>
</dbReference>
<proteinExistence type="predicted"/>
<feature type="coiled-coil region" evidence="3">
    <location>
        <begin position="277"/>
        <end position="304"/>
    </location>
</feature>
<evidence type="ECO:0000313" key="6">
    <source>
        <dbReference type="Proteomes" id="UP000289340"/>
    </source>
</evidence>
<sequence>MADKQSQLNGAYYGPAIPPSELPRHHHRGRRCCCCLFSFFWKLLLAIVVFLVVVFLVFWAVVQPRTFKLHVTDAKLTQFNLTTNNNNNINMLRYNLVLNLTARNPNKKLNIYYDQVEGHVSYEGMRFASADLITWRNSFRQYTKSTNNMSGVFTGQHGLVFDGDHVKDFEKDERGGVFDIDVKLYFNIRFRLGDFIGSSSRVRAKCELQTYQGNSRGVYPDLSSLFGSGVTQTLSPVSSDPLLVRITSSGTSDSGGEYHQLDGTQRLLLDVMTTQMQRLLNRNNEEFYRQIEGLENQLNQITKHYGGNIGGNDEPRQNRMEGQNRIEGVKLNKLQRLSQGSLIVEEYYKEMEMTLVRANIEEETEDTMAHFLSGLNPDIRDVVDLREYMKLDDLLHKAVRVNNS</sequence>
<dbReference type="GO" id="GO:0009506">
    <property type="term" value="C:plasmodesma"/>
    <property type="evidence" value="ECO:0007669"/>
    <property type="project" value="TreeGrafter"/>
</dbReference>
<dbReference type="AlphaFoldDB" id="A0A445IJJ9"/>
<dbReference type="InterPro" id="IPR044839">
    <property type="entry name" value="NDR1-like"/>
</dbReference>
<dbReference type="GO" id="GO:0098542">
    <property type="term" value="P:defense response to other organism"/>
    <property type="evidence" value="ECO:0007669"/>
    <property type="project" value="InterPro"/>
</dbReference>
<organism evidence="5 6">
    <name type="scientific">Glycine soja</name>
    <name type="common">Wild soybean</name>
    <dbReference type="NCBI Taxonomy" id="3848"/>
    <lineage>
        <taxon>Eukaryota</taxon>
        <taxon>Viridiplantae</taxon>
        <taxon>Streptophyta</taxon>
        <taxon>Embryophyta</taxon>
        <taxon>Tracheophyta</taxon>
        <taxon>Spermatophyta</taxon>
        <taxon>Magnoliopsida</taxon>
        <taxon>eudicotyledons</taxon>
        <taxon>Gunneridae</taxon>
        <taxon>Pentapetalae</taxon>
        <taxon>rosids</taxon>
        <taxon>fabids</taxon>
        <taxon>Fabales</taxon>
        <taxon>Fabaceae</taxon>
        <taxon>Papilionoideae</taxon>
        <taxon>50 kb inversion clade</taxon>
        <taxon>NPAAA clade</taxon>
        <taxon>indigoferoid/millettioid clade</taxon>
        <taxon>Phaseoleae</taxon>
        <taxon>Glycine</taxon>
        <taxon>Glycine subgen. Soja</taxon>
    </lineage>
</organism>
<gene>
    <name evidence="5" type="ORF">D0Y65_026341</name>
</gene>
<dbReference type="GO" id="GO:0005886">
    <property type="term" value="C:plasma membrane"/>
    <property type="evidence" value="ECO:0007669"/>
    <property type="project" value="TreeGrafter"/>
</dbReference>
<evidence type="ECO:0000256" key="4">
    <source>
        <dbReference type="SAM" id="Phobius"/>
    </source>
</evidence>
<dbReference type="EMBL" id="QZWG01000010">
    <property type="protein sequence ID" value="RZB86233.1"/>
    <property type="molecule type" value="Genomic_DNA"/>
</dbReference>
<keyword evidence="4" id="KW-0812">Transmembrane</keyword>
<dbReference type="PANTHER" id="PTHR31415:SF104">
    <property type="entry name" value="PROTEIN, PUTATIVE-RELATED"/>
    <property type="match status" value="1"/>
</dbReference>
<keyword evidence="4" id="KW-1133">Transmembrane helix</keyword>
<keyword evidence="3" id="KW-0175">Coiled coil</keyword>
<comment type="caution">
    <text evidence="5">The sequence shown here is derived from an EMBL/GenBank/DDBJ whole genome shotgun (WGS) entry which is preliminary data.</text>
</comment>
<evidence type="ECO:0000256" key="2">
    <source>
        <dbReference type="ARBA" id="ARBA00023136"/>
    </source>
</evidence>
<reference evidence="5 6" key="1">
    <citation type="submission" date="2018-09" db="EMBL/GenBank/DDBJ databases">
        <title>A high-quality reference genome of wild soybean provides a powerful tool to mine soybean genomes.</title>
        <authorList>
            <person name="Xie M."/>
            <person name="Chung C.Y.L."/>
            <person name="Li M.-W."/>
            <person name="Wong F.-L."/>
            <person name="Chan T.-F."/>
            <person name="Lam H.-M."/>
        </authorList>
    </citation>
    <scope>NUCLEOTIDE SEQUENCE [LARGE SCALE GENOMIC DNA]</scope>
    <source>
        <strain evidence="6">cv. W05</strain>
        <tissue evidence="5">Hypocotyl of etiolated seedlings</tissue>
    </source>
</reference>
<name>A0A445IJJ9_GLYSO</name>
<evidence type="ECO:0000256" key="3">
    <source>
        <dbReference type="SAM" id="Coils"/>
    </source>
</evidence>
<evidence type="ECO:0000313" key="5">
    <source>
        <dbReference type="EMBL" id="RZB86233.1"/>
    </source>
</evidence>
<dbReference type="Proteomes" id="UP000289340">
    <property type="component" value="Chromosome 10"/>
</dbReference>
<feature type="transmembrane region" description="Helical" evidence="4">
    <location>
        <begin position="34"/>
        <end position="62"/>
    </location>
</feature>
<keyword evidence="6" id="KW-1185">Reference proteome</keyword>
<evidence type="ECO:0000256" key="1">
    <source>
        <dbReference type="ARBA" id="ARBA00004370"/>
    </source>
</evidence>
<protein>
    <submittedName>
        <fullName evidence="5">NDR1/HIN1-like protein 10</fullName>
    </submittedName>
</protein>
<comment type="subcellular location">
    <subcellularLocation>
        <location evidence="1">Membrane</location>
    </subcellularLocation>
</comment>